<dbReference type="AlphaFoldDB" id="A0AAV7HV86"/>
<keyword evidence="2" id="KW-1185">Reference proteome</keyword>
<dbReference type="Proteomes" id="UP000826195">
    <property type="component" value="Unassembled WGS sequence"/>
</dbReference>
<accession>A0AAV7HV86</accession>
<reference evidence="1 2" key="1">
    <citation type="journal article" date="2021" name="J. Hered.">
        <title>A chromosome-level genome assembly of the parasitoid wasp, Cotesia glomerata (Hymenoptera: Braconidae).</title>
        <authorList>
            <person name="Pinto B.J."/>
            <person name="Weis J.J."/>
            <person name="Gamble T."/>
            <person name="Ode P.J."/>
            <person name="Paul R."/>
            <person name="Zaspel J.M."/>
        </authorList>
    </citation>
    <scope>NUCLEOTIDE SEQUENCE [LARGE SCALE GENOMIC DNA]</scope>
    <source>
        <strain evidence="1">CgM1</strain>
    </source>
</reference>
<name>A0AAV7HV86_COTGL</name>
<proteinExistence type="predicted"/>
<evidence type="ECO:0000313" key="2">
    <source>
        <dbReference type="Proteomes" id="UP000826195"/>
    </source>
</evidence>
<protein>
    <submittedName>
        <fullName evidence="1">Uncharacterized protein</fullName>
    </submittedName>
</protein>
<organism evidence="1 2">
    <name type="scientific">Cotesia glomerata</name>
    <name type="common">Lepidopteran parasitic wasp</name>
    <name type="synonym">Apanteles glomeratus</name>
    <dbReference type="NCBI Taxonomy" id="32391"/>
    <lineage>
        <taxon>Eukaryota</taxon>
        <taxon>Metazoa</taxon>
        <taxon>Ecdysozoa</taxon>
        <taxon>Arthropoda</taxon>
        <taxon>Hexapoda</taxon>
        <taxon>Insecta</taxon>
        <taxon>Pterygota</taxon>
        <taxon>Neoptera</taxon>
        <taxon>Endopterygota</taxon>
        <taxon>Hymenoptera</taxon>
        <taxon>Apocrita</taxon>
        <taxon>Ichneumonoidea</taxon>
        <taxon>Braconidae</taxon>
        <taxon>Microgastrinae</taxon>
        <taxon>Cotesia</taxon>
    </lineage>
</organism>
<evidence type="ECO:0000313" key="1">
    <source>
        <dbReference type="EMBL" id="KAH0535059.1"/>
    </source>
</evidence>
<dbReference type="EMBL" id="JAHXZJ010002982">
    <property type="protein sequence ID" value="KAH0535059.1"/>
    <property type="molecule type" value="Genomic_DNA"/>
</dbReference>
<comment type="caution">
    <text evidence="1">The sequence shown here is derived from an EMBL/GenBank/DDBJ whole genome shotgun (WGS) entry which is preliminary data.</text>
</comment>
<gene>
    <name evidence="1" type="ORF">KQX54_012704</name>
</gene>
<sequence length="141" mass="16514">MESVGNDLRGKFVLECSESADRFEKPIQRVKILNFTAEATKKKIISGNTVQEIRVQRNLFGRMLGISMDYTTNAPRVDIIFDQYFLPSIKDYERTLRCKVNDLDFKITVPIQVRPVDFNKEMKNIKFKKAFVTFLIDHWTT</sequence>